<dbReference type="AlphaFoldDB" id="A0A4Z1JA94"/>
<accession>A0A4Z1JA94</accession>
<proteinExistence type="predicted"/>
<evidence type="ECO:0000313" key="2">
    <source>
        <dbReference type="EMBL" id="TGO68460.1"/>
    </source>
</evidence>
<dbReference type="EMBL" id="PQXJ01000024">
    <property type="protein sequence ID" value="TGO68460.1"/>
    <property type="molecule type" value="Genomic_DNA"/>
</dbReference>
<dbReference type="Pfam" id="PF12224">
    <property type="entry name" value="Amidoligase_2"/>
    <property type="match status" value="1"/>
</dbReference>
<comment type="caution">
    <text evidence="2">The sequence shown here is derived from an EMBL/GenBank/DDBJ whole genome shotgun (WGS) entry which is preliminary data.</text>
</comment>
<evidence type="ECO:0000256" key="1">
    <source>
        <dbReference type="SAM" id="MobiDB-lite"/>
    </source>
</evidence>
<protein>
    <recommendedName>
        <fullName evidence="4">Amidoligase enzyme</fullName>
    </recommendedName>
</protein>
<dbReference type="OrthoDB" id="412402at2759"/>
<feature type="region of interest" description="Disordered" evidence="1">
    <location>
        <begin position="334"/>
        <end position="392"/>
    </location>
</feature>
<sequence length="392" mass="44915">MSTPFLSTDFTFGVEFEFGIRFKKGSFPDYRKLGPGQIYSLIKETLIVETGFEILTEAEIDRDSPHFSSRNEDPNKIHQQDLFNAWAIGTDATISFQAEEHADRSSMFVELEVITPVMKFGPKALKDIDKMLTAFKKHFDVVVNQSCGLHVHVGNGTKGFSFEPLQYLMATIWIFEPQIFSLLRKSRNNGHYCGSLHKRSYLGVYKFEGNLIDVLFSTSDINEVVSMFNGYDSFSYMAFKLQYLLQPFSHPVKRTIEFRAHEGSMDSETVLNWVTLVVELVSWAHKINRQDLKTFLSKHIDSKETSIEDLFKEIGFPQSTVEFYQEKTKRLRQVEKKEAEENRAIKKKKAEEKKAEEKKARDAARAAGEILDSSNSSKDSSMDTLESGSFVF</sequence>
<evidence type="ECO:0008006" key="4">
    <source>
        <dbReference type="Google" id="ProtNLM"/>
    </source>
</evidence>
<gene>
    <name evidence="2" type="ORF">BOTNAR_0024g00110</name>
</gene>
<dbReference type="Proteomes" id="UP000297452">
    <property type="component" value="Unassembled WGS sequence"/>
</dbReference>
<feature type="compositionally biased region" description="Low complexity" evidence="1">
    <location>
        <begin position="365"/>
        <end position="383"/>
    </location>
</feature>
<name>A0A4Z1JA94_9HELO</name>
<dbReference type="PANTHER" id="PTHR36847">
    <property type="entry name" value="AMIDOLIGASE ENZYME"/>
    <property type="match status" value="1"/>
</dbReference>
<feature type="compositionally biased region" description="Basic and acidic residues" evidence="1">
    <location>
        <begin position="334"/>
        <end position="364"/>
    </location>
</feature>
<evidence type="ECO:0000313" key="3">
    <source>
        <dbReference type="Proteomes" id="UP000297452"/>
    </source>
</evidence>
<dbReference type="STRING" id="278944.A0A4Z1JA94"/>
<keyword evidence="3" id="KW-1185">Reference proteome</keyword>
<dbReference type="PANTHER" id="PTHR36847:SF1">
    <property type="entry name" value="AMIDOLIGASE ENZYME"/>
    <property type="match status" value="1"/>
</dbReference>
<organism evidence="2 3">
    <name type="scientific">Botryotinia narcissicola</name>
    <dbReference type="NCBI Taxonomy" id="278944"/>
    <lineage>
        <taxon>Eukaryota</taxon>
        <taxon>Fungi</taxon>
        <taxon>Dikarya</taxon>
        <taxon>Ascomycota</taxon>
        <taxon>Pezizomycotina</taxon>
        <taxon>Leotiomycetes</taxon>
        <taxon>Helotiales</taxon>
        <taxon>Sclerotiniaceae</taxon>
        <taxon>Botryotinia</taxon>
    </lineage>
</organism>
<dbReference type="InterPro" id="IPR022025">
    <property type="entry name" value="Amidoligase_2"/>
</dbReference>
<reference evidence="2 3" key="1">
    <citation type="submission" date="2017-12" db="EMBL/GenBank/DDBJ databases">
        <title>Comparative genomics of Botrytis spp.</title>
        <authorList>
            <person name="Valero-Jimenez C.A."/>
            <person name="Tapia P."/>
            <person name="Veloso J."/>
            <person name="Silva-Moreno E."/>
            <person name="Staats M."/>
            <person name="Valdes J.H."/>
            <person name="Van Kan J.A.L."/>
        </authorList>
    </citation>
    <scope>NUCLEOTIDE SEQUENCE [LARGE SCALE GENOMIC DNA]</scope>
    <source>
        <strain evidence="2 3">MUCL2120</strain>
    </source>
</reference>